<dbReference type="AlphaFoldDB" id="A0A7D6ZZQ3"/>
<reference evidence="2 3" key="1">
    <citation type="submission" date="2020-07" db="EMBL/GenBank/DDBJ databases">
        <authorList>
            <person name="Zhuang K."/>
            <person name="Ran Y."/>
        </authorList>
    </citation>
    <scope>NUCLEOTIDE SEQUENCE [LARGE SCALE GENOMIC DNA]</scope>
    <source>
        <strain evidence="2 3">WCH-YHL-001</strain>
    </source>
</reference>
<dbReference type="Gene3D" id="3.90.1210.10">
    <property type="entry name" value="Antifreeze-like/N-acetylneuraminic acid synthase C-terminal domain"/>
    <property type="match status" value="1"/>
</dbReference>
<dbReference type="Pfam" id="PF08666">
    <property type="entry name" value="SAF"/>
    <property type="match status" value="1"/>
</dbReference>
<dbReference type="KEGG" id="nhu:H0264_09800"/>
<evidence type="ECO:0000313" key="3">
    <source>
        <dbReference type="Proteomes" id="UP000515512"/>
    </source>
</evidence>
<organism evidence="2 3">
    <name type="scientific">Nocardia huaxiensis</name>
    <dbReference type="NCBI Taxonomy" id="2755382"/>
    <lineage>
        <taxon>Bacteria</taxon>
        <taxon>Bacillati</taxon>
        <taxon>Actinomycetota</taxon>
        <taxon>Actinomycetes</taxon>
        <taxon>Mycobacteriales</taxon>
        <taxon>Nocardiaceae</taxon>
        <taxon>Nocardia</taxon>
    </lineage>
</organism>
<proteinExistence type="predicted"/>
<feature type="domain" description="SAF" evidence="1">
    <location>
        <begin position="47"/>
        <end position="109"/>
    </location>
</feature>
<evidence type="ECO:0000313" key="2">
    <source>
        <dbReference type="EMBL" id="QLY32509.1"/>
    </source>
</evidence>
<dbReference type="Proteomes" id="UP000515512">
    <property type="component" value="Chromosome"/>
</dbReference>
<dbReference type="RefSeq" id="WP_181583674.1">
    <property type="nucleotide sequence ID" value="NZ_CP059399.1"/>
</dbReference>
<gene>
    <name evidence="2" type="ORF">H0264_09800</name>
</gene>
<dbReference type="SMART" id="SM00858">
    <property type="entry name" value="SAF"/>
    <property type="match status" value="1"/>
</dbReference>
<dbReference type="EMBL" id="CP059399">
    <property type="protein sequence ID" value="QLY32509.1"/>
    <property type="molecule type" value="Genomic_DNA"/>
</dbReference>
<dbReference type="InterPro" id="IPR013974">
    <property type="entry name" value="SAF"/>
</dbReference>
<evidence type="ECO:0000259" key="1">
    <source>
        <dbReference type="SMART" id="SM00858"/>
    </source>
</evidence>
<accession>A0A7D6ZZQ3</accession>
<sequence>MIGLREHFSRVRPVWADSVLVRRVAAVGLCVVAGVVAVRGDPADRQREVLVAARDLAPGHVVSHDDLRVVAREAGTLPGGAVGDAGSLVGGTLTSAVGAGEVMTELRIVGPRLAAVSVGSADARIVPIRLADNAIADILRGGDRVDVVAGAEEGRAARLLAGDAVVVSVSGTNGTRGHDERVVLVALDSRRAMTVAAASLHSALTVTFH</sequence>
<dbReference type="CDD" id="cd11614">
    <property type="entry name" value="SAF_CpaB_FlgA_like"/>
    <property type="match status" value="1"/>
</dbReference>
<protein>
    <submittedName>
        <fullName evidence="2">SAF domain-containing protein</fullName>
    </submittedName>
</protein>
<keyword evidence="3" id="KW-1185">Reference proteome</keyword>
<name>A0A7D6ZZQ3_9NOCA</name>